<sequence length="402" mass="44591">MNAKSDKPNRRFLLVSGSSYSLVNFRGPLVRSLINAGLEVHAASPGLRDDPATCRQLESWGVFIHDIPMQRTGLNPWHDFLTLKALYRLMNDIRPDAVLGYTIKPVVYGMLAAWLAKVPQRYALITGLGYAFAGEARGKRALLFHLVCRLYSAALNKVDRVFFQNPDDETLFRDLGILRAHIPSQVLNGSGVDMAHFAAGPLPEGPPRFLLVARLLADKGVRQYAKAARQIKQQHPEVVFQLAGDIDSNPDTITQQELDTWVGEGFLEHLGWLSDVRPALAESSVFVLPSYYREGTPRSILEAMSMGRAVITTDAPGCRETVIDGENGYLIPVKDVDALVKAMQHFIDRPALMQSMGRRSNEIAKDKYDVHKVNAVMLEAMGIGKPEVRNMVAKPFDTISAK</sequence>
<protein>
    <submittedName>
        <fullName evidence="2">Glycosyltransferase family 4 protein</fullName>
    </submittedName>
</protein>
<dbReference type="Pfam" id="PF13692">
    <property type="entry name" value="Glyco_trans_1_4"/>
    <property type="match status" value="1"/>
</dbReference>
<dbReference type="CDD" id="cd03808">
    <property type="entry name" value="GT4_CapM-like"/>
    <property type="match status" value="1"/>
</dbReference>
<reference evidence="2 3" key="1">
    <citation type="submission" date="2019-07" db="EMBL/GenBank/DDBJ databases">
        <title>Diversity of Bacteria from Kongsfjorden, Arctic.</title>
        <authorList>
            <person name="Yu Y."/>
        </authorList>
    </citation>
    <scope>NUCLEOTIDE SEQUENCE [LARGE SCALE GENOMIC DNA]</scope>
    <source>
        <strain evidence="2 3">SM1922</strain>
    </source>
</reference>
<dbReference type="RefSeq" id="WP_035578940.1">
    <property type="nucleotide sequence ID" value="NZ_VNFE01000004.1"/>
</dbReference>
<dbReference type="PANTHER" id="PTHR12526:SF638">
    <property type="entry name" value="SPORE COAT PROTEIN SA"/>
    <property type="match status" value="1"/>
</dbReference>
<dbReference type="EMBL" id="VNFE01000004">
    <property type="protein sequence ID" value="TVU89181.1"/>
    <property type="molecule type" value="Genomic_DNA"/>
</dbReference>
<dbReference type="PANTHER" id="PTHR12526">
    <property type="entry name" value="GLYCOSYLTRANSFERASE"/>
    <property type="match status" value="1"/>
</dbReference>
<proteinExistence type="predicted"/>
<organism evidence="2 3">
    <name type="scientific">Vreelandella titanicae</name>
    <dbReference type="NCBI Taxonomy" id="664683"/>
    <lineage>
        <taxon>Bacteria</taxon>
        <taxon>Pseudomonadati</taxon>
        <taxon>Pseudomonadota</taxon>
        <taxon>Gammaproteobacteria</taxon>
        <taxon>Oceanospirillales</taxon>
        <taxon>Halomonadaceae</taxon>
        <taxon>Vreelandella</taxon>
    </lineage>
</organism>
<dbReference type="Pfam" id="PF13579">
    <property type="entry name" value="Glyco_trans_4_4"/>
    <property type="match status" value="1"/>
</dbReference>
<evidence type="ECO:0000313" key="3">
    <source>
        <dbReference type="Proteomes" id="UP000317288"/>
    </source>
</evidence>
<comment type="caution">
    <text evidence="2">The sequence shown here is derived from an EMBL/GenBank/DDBJ whole genome shotgun (WGS) entry which is preliminary data.</text>
</comment>
<gene>
    <name evidence="2" type="ORF">FQP89_14330</name>
</gene>
<feature type="domain" description="Glycosyltransferase subfamily 4-like N-terminal" evidence="1">
    <location>
        <begin position="29"/>
        <end position="181"/>
    </location>
</feature>
<keyword evidence="2" id="KW-0808">Transferase</keyword>
<accession>A0A558J6B1</accession>
<dbReference type="AlphaFoldDB" id="A0A558J6B1"/>
<name>A0A558J6B1_9GAMM</name>
<dbReference type="InterPro" id="IPR028098">
    <property type="entry name" value="Glyco_trans_4-like_N"/>
</dbReference>
<dbReference type="Proteomes" id="UP000317288">
    <property type="component" value="Unassembled WGS sequence"/>
</dbReference>
<dbReference type="Gene3D" id="3.40.50.2000">
    <property type="entry name" value="Glycogen Phosphorylase B"/>
    <property type="match status" value="2"/>
</dbReference>
<evidence type="ECO:0000259" key="1">
    <source>
        <dbReference type="Pfam" id="PF13579"/>
    </source>
</evidence>
<dbReference type="GO" id="GO:0016757">
    <property type="term" value="F:glycosyltransferase activity"/>
    <property type="evidence" value="ECO:0007669"/>
    <property type="project" value="TreeGrafter"/>
</dbReference>
<evidence type="ECO:0000313" key="2">
    <source>
        <dbReference type="EMBL" id="TVU89181.1"/>
    </source>
</evidence>
<dbReference type="SUPFAM" id="SSF53756">
    <property type="entry name" value="UDP-Glycosyltransferase/glycogen phosphorylase"/>
    <property type="match status" value="1"/>
</dbReference>